<evidence type="ECO:0000256" key="5">
    <source>
        <dbReference type="RuleBase" id="RU361279"/>
    </source>
</evidence>
<dbReference type="PANTHER" id="PTHR23407:SF1">
    <property type="entry name" value="5-FORMYLTETRAHYDROFOLATE CYCLO-LIGASE"/>
    <property type="match status" value="1"/>
</dbReference>
<dbReference type="PANTHER" id="PTHR23407">
    <property type="entry name" value="ATPASE INHIBITOR/5-FORMYLTETRAHYDROFOLATE CYCLO-LIGASE"/>
    <property type="match status" value="1"/>
</dbReference>
<dbReference type="EMBL" id="JAIFTX010000034">
    <property type="protein sequence ID" value="MBX7291708.1"/>
    <property type="molecule type" value="Genomic_DNA"/>
</dbReference>
<comment type="cofactor">
    <cofactor evidence="5">
        <name>Mg(2+)</name>
        <dbReference type="ChEBI" id="CHEBI:18420"/>
    </cofactor>
</comment>
<name>A0ABD4RJR7_9CLOT</name>
<accession>A0ABD4RJR7</accession>
<evidence type="ECO:0000313" key="7">
    <source>
        <dbReference type="Proteomes" id="UP000775179"/>
    </source>
</evidence>
<dbReference type="AlphaFoldDB" id="A0ABD4RJR7"/>
<dbReference type="GO" id="GO:0005524">
    <property type="term" value="F:ATP binding"/>
    <property type="evidence" value="ECO:0007669"/>
    <property type="project" value="UniProtKB-KW"/>
</dbReference>
<keyword evidence="5" id="KW-0460">Magnesium</keyword>
<protein>
    <recommendedName>
        <fullName evidence="5">5-formyltetrahydrofolate cyclo-ligase</fullName>
        <ecNumber evidence="5">6.3.3.2</ecNumber>
    </recommendedName>
</protein>
<feature type="binding site" evidence="4">
    <location>
        <position position="52"/>
    </location>
    <ligand>
        <name>substrate</name>
    </ligand>
</feature>
<keyword evidence="5" id="KW-0479">Metal-binding</keyword>
<dbReference type="PIRSF" id="PIRSF006806">
    <property type="entry name" value="FTHF_cligase"/>
    <property type="match status" value="1"/>
</dbReference>
<organism evidence="6 7">
    <name type="scientific">Clostridium chauvoei</name>
    <dbReference type="NCBI Taxonomy" id="46867"/>
    <lineage>
        <taxon>Bacteria</taxon>
        <taxon>Bacillati</taxon>
        <taxon>Bacillota</taxon>
        <taxon>Clostridia</taxon>
        <taxon>Eubacteriales</taxon>
        <taxon>Clostridiaceae</taxon>
        <taxon>Clostridium</taxon>
    </lineage>
</organism>
<dbReference type="Proteomes" id="UP000775179">
    <property type="component" value="Unassembled WGS sequence"/>
</dbReference>
<keyword evidence="3 4" id="KW-0067">ATP-binding</keyword>
<dbReference type="KEGG" id="cchv:BTM20_12835"/>
<dbReference type="InterPro" id="IPR024185">
    <property type="entry name" value="FTHF_cligase-like_sf"/>
</dbReference>
<sequence>MRKMSKKELRDKVLLIRDNLNAKEKIEKDNNILSKLLNTELYKNSTNIFTYISYGSEVDTKELINKSLKNGKKIFVPKTIKESREMKAINITSLENLTKDKYGILEPISFDKNIDKNKLDLIIMPGSVFDSNGNRIGYGGGYYDRYLLDIYKENNKVALAYDFQVKDNLLVDEHDIKVDYIITEKRLIKVK</sequence>
<comment type="similarity">
    <text evidence="1 5">Belongs to the 5-formyltetrahydrofolate cyclo-ligase family.</text>
</comment>
<dbReference type="GO" id="GO:0030272">
    <property type="term" value="F:5-formyltetrahydrofolate cyclo-ligase activity"/>
    <property type="evidence" value="ECO:0007669"/>
    <property type="project" value="UniProtKB-EC"/>
</dbReference>
<dbReference type="GO" id="GO:0046872">
    <property type="term" value="F:metal ion binding"/>
    <property type="evidence" value="ECO:0007669"/>
    <property type="project" value="UniProtKB-KW"/>
</dbReference>
<dbReference type="RefSeq" id="WP_021874686.1">
    <property type="nucleotide sequence ID" value="NZ_CP018630.1"/>
</dbReference>
<dbReference type="Pfam" id="PF01812">
    <property type="entry name" value="5-FTHF_cyc-lig"/>
    <property type="match status" value="1"/>
</dbReference>
<evidence type="ECO:0000256" key="4">
    <source>
        <dbReference type="PIRSR" id="PIRSR006806-1"/>
    </source>
</evidence>
<dbReference type="GeneID" id="66302765"/>
<comment type="catalytic activity">
    <reaction evidence="5">
        <text>(6S)-5-formyl-5,6,7,8-tetrahydrofolate + ATP = (6R)-5,10-methenyltetrahydrofolate + ADP + phosphate</text>
        <dbReference type="Rhea" id="RHEA:10488"/>
        <dbReference type="ChEBI" id="CHEBI:30616"/>
        <dbReference type="ChEBI" id="CHEBI:43474"/>
        <dbReference type="ChEBI" id="CHEBI:57455"/>
        <dbReference type="ChEBI" id="CHEBI:57457"/>
        <dbReference type="ChEBI" id="CHEBI:456216"/>
        <dbReference type="EC" id="6.3.3.2"/>
    </reaction>
</comment>
<dbReference type="SUPFAM" id="SSF100950">
    <property type="entry name" value="NagB/RpiA/CoA transferase-like"/>
    <property type="match status" value="1"/>
</dbReference>
<gene>
    <name evidence="6" type="ORF">K4H94_11950</name>
</gene>
<feature type="binding site" evidence="4">
    <location>
        <begin position="135"/>
        <end position="143"/>
    </location>
    <ligand>
        <name>ATP</name>
        <dbReference type="ChEBI" id="CHEBI:30616"/>
    </ligand>
</feature>
<evidence type="ECO:0000256" key="3">
    <source>
        <dbReference type="ARBA" id="ARBA00022840"/>
    </source>
</evidence>
<evidence type="ECO:0000313" key="6">
    <source>
        <dbReference type="EMBL" id="MBX7291708.1"/>
    </source>
</evidence>
<dbReference type="EC" id="6.3.3.2" evidence="5"/>
<proteinExistence type="inferred from homology"/>
<evidence type="ECO:0000256" key="2">
    <source>
        <dbReference type="ARBA" id="ARBA00022741"/>
    </source>
</evidence>
<comment type="caution">
    <text evidence="6">The sequence shown here is derived from an EMBL/GenBank/DDBJ whole genome shotgun (WGS) entry which is preliminary data.</text>
</comment>
<reference evidence="6 7" key="1">
    <citation type="submission" date="2021-08" db="EMBL/GenBank/DDBJ databases">
        <title>Genome sequence analysis of Clostridium chauvoei strains of European origin and evaluation of typing options for outbreak investigations.</title>
        <authorList>
            <person name="Abdel-Glil M."/>
            <person name="Thomas P."/>
            <person name="Seyboldt C."/>
        </authorList>
    </citation>
    <scope>NUCLEOTIDE SEQUENCE [LARGE SCALE GENOMIC DNA]</scope>
    <source>
        <strain evidence="6 7">S0260-09</strain>
    </source>
</reference>
<keyword evidence="2 4" id="KW-0547">Nucleotide-binding</keyword>
<dbReference type="NCBIfam" id="TIGR02727">
    <property type="entry name" value="MTHFS_bact"/>
    <property type="match status" value="1"/>
</dbReference>
<dbReference type="InterPro" id="IPR037171">
    <property type="entry name" value="NagB/RpiA_transferase-like"/>
</dbReference>
<feature type="binding site" evidence="4">
    <location>
        <position position="57"/>
    </location>
    <ligand>
        <name>substrate</name>
    </ligand>
</feature>
<dbReference type="InterPro" id="IPR002698">
    <property type="entry name" value="FTHF_cligase"/>
</dbReference>
<feature type="binding site" evidence="4">
    <location>
        <begin position="6"/>
        <end position="10"/>
    </location>
    <ligand>
        <name>ATP</name>
        <dbReference type="ChEBI" id="CHEBI:30616"/>
    </ligand>
</feature>
<dbReference type="Gene3D" id="3.40.50.10420">
    <property type="entry name" value="NagB/RpiA/CoA transferase-like"/>
    <property type="match status" value="1"/>
</dbReference>
<evidence type="ECO:0000256" key="1">
    <source>
        <dbReference type="ARBA" id="ARBA00010638"/>
    </source>
</evidence>
<keyword evidence="6" id="KW-0436">Ligase</keyword>